<dbReference type="PANTHER" id="PTHR30474">
    <property type="entry name" value="CELL CYCLE PROTEIN"/>
    <property type="match status" value="1"/>
</dbReference>
<dbReference type="GO" id="GO:0032153">
    <property type="term" value="C:cell division site"/>
    <property type="evidence" value="ECO:0007669"/>
    <property type="project" value="TreeGrafter"/>
</dbReference>
<dbReference type="NCBIfam" id="NF038403">
    <property type="entry name" value="perm_prefix_1"/>
    <property type="match status" value="1"/>
</dbReference>
<feature type="transmembrane region" description="Helical" evidence="6">
    <location>
        <begin position="417"/>
        <end position="439"/>
    </location>
</feature>
<feature type="transmembrane region" description="Helical" evidence="6">
    <location>
        <begin position="123"/>
        <end position="142"/>
    </location>
</feature>
<organism evidence="7 8">
    <name type="scientific">Aminipila terrae</name>
    <dbReference type="NCBI Taxonomy" id="2697030"/>
    <lineage>
        <taxon>Bacteria</taxon>
        <taxon>Bacillati</taxon>
        <taxon>Bacillota</taxon>
        <taxon>Clostridia</taxon>
        <taxon>Peptostreptococcales</taxon>
        <taxon>Anaerovoracaceae</taxon>
        <taxon>Aminipila</taxon>
    </lineage>
</organism>
<dbReference type="GO" id="GO:0051301">
    <property type="term" value="P:cell division"/>
    <property type="evidence" value="ECO:0007669"/>
    <property type="project" value="InterPro"/>
</dbReference>
<dbReference type="EMBL" id="CP047591">
    <property type="protein sequence ID" value="QHI71204.1"/>
    <property type="molecule type" value="Genomic_DNA"/>
</dbReference>
<gene>
    <name evidence="7" type="ORF">Ami3637_01270</name>
</gene>
<feature type="transmembrane region" description="Helical" evidence="6">
    <location>
        <begin position="203"/>
        <end position="221"/>
    </location>
</feature>
<feature type="transmembrane region" description="Helical" evidence="6">
    <location>
        <begin position="176"/>
        <end position="196"/>
    </location>
</feature>
<keyword evidence="2 6" id="KW-0812">Transmembrane</keyword>
<sequence length="480" mass="54203">MQKYKGTNDTTNSKTDEFIIKVCEQIRWKKAHNSISEELINHIEDQKEVYIKKGQKEEEAEKNAISEMGDAVVVGQQLDWTHRPKPDWGILAIVGVCILISVALQYFISLNVTEGGWEARGYFYHYLKGIPFGIAAMIGMYFADYSIIGKYPKISYSTVLMVCVLMFNFAPRLNYVYIHVFYFAMLLIPLYAGFVYSQRGTGYLGLVYSGAVGVISCIVFEWGPSLVAVWMFSISGAVILTAGIKKDWFQIQKKYGLTLVWVPVGLLIAAPLIFCFRRFKYMFITDGAEYAQGYMLKMIRGFLSNSKLLGQGDLPPFITQESLNAANGRVIEEVLPSWHNDYCLTYMIHKFGWVAAVMVIALVVFLLIRLYKIVNTQSSQLGYIVALGVIMTIVSQCVIFLFANLGICGWHSHPLPFISPGNISFIINMGLMGLILSVYRNNSIVRDRMVKIKSAGKSKGSDMEQYSLKLGKWQVSIRKL</sequence>
<dbReference type="PANTHER" id="PTHR30474:SF1">
    <property type="entry name" value="PEPTIDOGLYCAN GLYCOSYLTRANSFERASE MRDB"/>
    <property type="match status" value="1"/>
</dbReference>
<evidence type="ECO:0000256" key="1">
    <source>
        <dbReference type="ARBA" id="ARBA00004141"/>
    </source>
</evidence>
<dbReference type="Proteomes" id="UP000463883">
    <property type="component" value="Chromosome"/>
</dbReference>
<dbReference type="KEGG" id="amic:Ami3637_01270"/>
<comment type="subcellular location">
    <subcellularLocation>
        <location evidence="1">Membrane</location>
        <topology evidence="1">Multi-pass membrane protein</topology>
    </subcellularLocation>
</comment>
<accession>A0A6P1MF37</accession>
<dbReference type="InterPro" id="IPR001182">
    <property type="entry name" value="FtsW/RodA"/>
</dbReference>
<keyword evidence="5 6" id="KW-0472">Membrane</keyword>
<feature type="transmembrane region" description="Helical" evidence="6">
    <location>
        <begin position="383"/>
        <end position="405"/>
    </location>
</feature>
<evidence type="ECO:0000256" key="6">
    <source>
        <dbReference type="SAM" id="Phobius"/>
    </source>
</evidence>
<dbReference type="InterPro" id="IPR047928">
    <property type="entry name" value="Perm_prefix_1"/>
</dbReference>
<protein>
    <submittedName>
        <fullName evidence="7">FtsW/RodA/SpoVE family cell cycle protein</fullName>
    </submittedName>
</protein>
<dbReference type="GO" id="GO:0015648">
    <property type="term" value="F:lipid-linked peptidoglycan transporter activity"/>
    <property type="evidence" value="ECO:0007669"/>
    <property type="project" value="TreeGrafter"/>
</dbReference>
<name>A0A6P1MF37_9FIRM</name>
<feature type="transmembrane region" description="Helical" evidence="6">
    <location>
        <begin position="256"/>
        <end position="274"/>
    </location>
</feature>
<dbReference type="RefSeq" id="WP_162360980.1">
    <property type="nucleotide sequence ID" value="NZ_CP047591.1"/>
</dbReference>
<dbReference type="AlphaFoldDB" id="A0A6P1MF37"/>
<feature type="transmembrane region" description="Helical" evidence="6">
    <location>
        <begin position="227"/>
        <end position="244"/>
    </location>
</feature>
<evidence type="ECO:0000256" key="5">
    <source>
        <dbReference type="ARBA" id="ARBA00023136"/>
    </source>
</evidence>
<feature type="transmembrane region" description="Helical" evidence="6">
    <location>
        <begin position="351"/>
        <end position="371"/>
    </location>
</feature>
<evidence type="ECO:0000256" key="2">
    <source>
        <dbReference type="ARBA" id="ARBA00022692"/>
    </source>
</evidence>
<dbReference type="GO" id="GO:0005886">
    <property type="term" value="C:plasma membrane"/>
    <property type="evidence" value="ECO:0007669"/>
    <property type="project" value="TreeGrafter"/>
</dbReference>
<keyword evidence="3" id="KW-0133">Cell shape</keyword>
<evidence type="ECO:0000313" key="8">
    <source>
        <dbReference type="Proteomes" id="UP000463883"/>
    </source>
</evidence>
<keyword evidence="8" id="KW-1185">Reference proteome</keyword>
<reference evidence="7 8" key="1">
    <citation type="submission" date="2020-01" db="EMBL/GenBank/DDBJ databases">
        <title>Genomic analysis of Aminipila sp. CBA3637.</title>
        <authorList>
            <person name="Kim Y.B."/>
            <person name="Roh S.W."/>
        </authorList>
    </citation>
    <scope>NUCLEOTIDE SEQUENCE [LARGE SCALE GENOMIC DNA]</scope>
    <source>
        <strain evidence="7 8">CBA3637</strain>
    </source>
</reference>
<evidence type="ECO:0000313" key="7">
    <source>
        <dbReference type="EMBL" id="QHI71204.1"/>
    </source>
</evidence>
<feature type="transmembrane region" description="Helical" evidence="6">
    <location>
        <begin position="88"/>
        <end position="108"/>
    </location>
</feature>
<keyword evidence="4 6" id="KW-1133">Transmembrane helix</keyword>
<feature type="transmembrane region" description="Helical" evidence="6">
    <location>
        <begin position="154"/>
        <end position="170"/>
    </location>
</feature>
<evidence type="ECO:0000256" key="4">
    <source>
        <dbReference type="ARBA" id="ARBA00022989"/>
    </source>
</evidence>
<dbReference type="Pfam" id="PF01098">
    <property type="entry name" value="FTSW_RODA_SPOVE"/>
    <property type="match status" value="1"/>
</dbReference>
<evidence type="ECO:0000256" key="3">
    <source>
        <dbReference type="ARBA" id="ARBA00022960"/>
    </source>
</evidence>
<dbReference type="GO" id="GO:0008360">
    <property type="term" value="P:regulation of cell shape"/>
    <property type="evidence" value="ECO:0007669"/>
    <property type="project" value="UniProtKB-KW"/>
</dbReference>
<proteinExistence type="predicted"/>